<sequence length="408" mass="44866">MEAQLAQSQLQLAELAQRYDEISQSTAYRVGSMLSRSPLGTLYRMLARSKTEVAGTAAESPAAVPTVSPVQTQRVPPVQLPPDMLAALEAIQAGEPVAVAHPDWLGIRSSATQMFEHLLCVGDDLTPAYAQLLALRLAERGPSAIVFQGFPYTYQYLVEALHREANHLPLYAVWHGTFMQASEDYAWRSFRLVCALQRQGKIRRIGCVKRGQDEVLRHNGVEAGYLLNGYRQVPSGASQLAAGPARLGIWSISELKHKPPYEMLAAASMIDGAMVVGSVASPRMREFCQEFGVAYDFVGSMVPQAQMPQHLATCHVNLYVTLNECAPMLPLESFAAGVPCIVGPNTPYFEDDPYLHEKLVVRVPDDAKEIAERIKGVLLERDAIMEAYRVYALRHNAAAAETIARFLA</sequence>
<dbReference type="SUPFAM" id="SSF53756">
    <property type="entry name" value="UDP-Glycosyltransferase/glycogen phosphorylase"/>
    <property type="match status" value="1"/>
</dbReference>
<name>A0A424W8Z0_ALCXX</name>
<dbReference type="Gene3D" id="3.40.50.2000">
    <property type="entry name" value="Glycogen Phosphorylase B"/>
    <property type="match status" value="1"/>
</dbReference>
<evidence type="ECO:0000313" key="2">
    <source>
        <dbReference type="Proteomes" id="UP000285324"/>
    </source>
</evidence>
<dbReference type="Proteomes" id="UP000285324">
    <property type="component" value="Unassembled WGS sequence"/>
</dbReference>
<dbReference type="AlphaFoldDB" id="A0A424W8Z0"/>
<proteinExistence type="predicted"/>
<organism evidence="1 2">
    <name type="scientific">Alcaligenes xylosoxydans xylosoxydans</name>
    <name type="common">Achromobacter xylosoxidans</name>
    <dbReference type="NCBI Taxonomy" id="85698"/>
    <lineage>
        <taxon>Bacteria</taxon>
        <taxon>Pseudomonadati</taxon>
        <taxon>Pseudomonadota</taxon>
        <taxon>Betaproteobacteria</taxon>
        <taxon>Burkholderiales</taxon>
        <taxon>Alcaligenaceae</taxon>
        <taxon>Achromobacter</taxon>
    </lineage>
</organism>
<dbReference type="RefSeq" id="WP_124260380.1">
    <property type="nucleotide sequence ID" value="NZ_CP061008.1"/>
</dbReference>
<gene>
    <name evidence="1" type="ORF">DY367_21270</name>
</gene>
<dbReference type="EMBL" id="QVXO01000036">
    <property type="protein sequence ID" value="RPJ89752.1"/>
    <property type="molecule type" value="Genomic_DNA"/>
</dbReference>
<dbReference type="OrthoDB" id="9808140at2"/>
<comment type="caution">
    <text evidence="1">The sequence shown here is derived from an EMBL/GenBank/DDBJ whole genome shotgun (WGS) entry which is preliminary data.</text>
</comment>
<protein>
    <recommendedName>
        <fullName evidence="3">Glycosyltransferase</fullName>
    </recommendedName>
</protein>
<evidence type="ECO:0000313" key="1">
    <source>
        <dbReference type="EMBL" id="RPJ89752.1"/>
    </source>
</evidence>
<reference evidence="1 2" key="1">
    <citation type="submission" date="2018-08" db="EMBL/GenBank/DDBJ databases">
        <title>Achromobacter xylosoxidans Genome sequencing and assembly.</title>
        <authorList>
            <person name="Wang R."/>
            <person name="Rensing C."/>
            <person name="Li Y."/>
        </authorList>
    </citation>
    <scope>NUCLEOTIDE SEQUENCE [LARGE SCALE GENOMIC DNA]</scope>
    <source>
        <strain evidence="1 2">GD003A</strain>
    </source>
</reference>
<accession>A0A424W8Z0</accession>
<evidence type="ECO:0008006" key="3">
    <source>
        <dbReference type="Google" id="ProtNLM"/>
    </source>
</evidence>